<dbReference type="InterPro" id="IPR012286">
    <property type="entry name" value="Tetrahaem_cytochrome"/>
</dbReference>
<evidence type="ECO:0000256" key="2">
    <source>
        <dbReference type="ARBA" id="ARBA00022448"/>
    </source>
</evidence>
<dbReference type="RefSeq" id="WP_264327309.1">
    <property type="nucleotide sequence ID" value="NZ_JADEXQ010000108.1"/>
</dbReference>
<protein>
    <submittedName>
        <fullName evidence="8">Cytochrome c3 family protein</fullName>
    </submittedName>
</protein>
<evidence type="ECO:0000313" key="9">
    <source>
        <dbReference type="Proteomes" id="UP000625316"/>
    </source>
</evidence>
<comment type="caution">
    <text evidence="8">The sequence shown here is derived from an EMBL/GenBank/DDBJ whole genome shotgun (WGS) entry which is preliminary data.</text>
</comment>
<keyword evidence="9" id="KW-1185">Reference proteome</keyword>
<dbReference type="GO" id="GO:0030313">
    <property type="term" value="C:cell envelope"/>
    <property type="evidence" value="ECO:0007669"/>
    <property type="project" value="UniProtKB-SubCell"/>
</dbReference>
<evidence type="ECO:0000256" key="1">
    <source>
        <dbReference type="ARBA" id="ARBA00004196"/>
    </source>
</evidence>
<dbReference type="AlphaFoldDB" id="A0A928Z5Y9"/>
<evidence type="ECO:0000259" key="7">
    <source>
        <dbReference type="Pfam" id="PF14537"/>
    </source>
</evidence>
<evidence type="ECO:0000256" key="4">
    <source>
        <dbReference type="ARBA" id="ARBA00022723"/>
    </source>
</evidence>
<keyword evidence="3" id="KW-0349">Heme</keyword>
<dbReference type="Gene3D" id="1.10.1130.10">
    <property type="entry name" value="Flavocytochrome C3, Chain A"/>
    <property type="match status" value="1"/>
</dbReference>
<keyword evidence="4" id="KW-0479">Metal-binding</keyword>
<dbReference type="GO" id="GO:0046872">
    <property type="term" value="F:metal ion binding"/>
    <property type="evidence" value="ECO:0007669"/>
    <property type="project" value="UniProtKB-KW"/>
</dbReference>
<feature type="domain" description="Tetrahaem cytochrome" evidence="7">
    <location>
        <begin position="49"/>
        <end position="133"/>
    </location>
</feature>
<evidence type="ECO:0000256" key="3">
    <source>
        <dbReference type="ARBA" id="ARBA00022617"/>
    </source>
</evidence>
<dbReference type="InterPro" id="IPR036280">
    <property type="entry name" value="Multihaem_cyt_sf"/>
</dbReference>
<feature type="non-terminal residue" evidence="8">
    <location>
        <position position="202"/>
    </location>
</feature>
<dbReference type="Proteomes" id="UP000625316">
    <property type="component" value="Unassembled WGS sequence"/>
</dbReference>
<dbReference type="SUPFAM" id="SSF48695">
    <property type="entry name" value="Multiheme cytochromes"/>
    <property type="match status" value="1"/>
</dbReference>
<dbReference type="EMBL" id="JADEXQ010000108">
    <property type="protein sequence ID" value="MBE9032492.1"/>
    <property type="molecule type" value="Genomic_DNA"/>
</dbReference>
<proteinExistence type="predicted"/>
<sequence length="202" mass="22479">MAFKFSKTLNLRTVVISLCLVLIVGLGSAFAIEGDHRTIFLPGPTSNEHQLFEASCESCHDGFKPVSNDTCNRCHQAELKEDIHGKKKFLDPRWAEYRERMDVLTCTACHNEHVHIFSRGVHLQADLCMTCHEGVIKGEMKSHDGFAPDGCWTAGCHNFHDHRAISTGFLRDGMGQPAMLPKPELLPLKIEATEGTVPDPNL</sequence>
<organism evidence="8 9">
    <name type="scientific">Romeriopsis navalis LEGE 11480</name>
    <dbReference type="NCBI Taxonomy" id="2777977"/>
    <lineage>
        <taxon>Bacteria</taxon>
        <taxon>Bacillati</taxon>
        <taxon>Cyanobacteriota</taxon>
        <taxon>Cyanophyceae</taxon>
        <taxon>Leptolyngbyales</taxon>
        <taxon>Leptolyngbyaceae</taxon>
        <taxon>Romeriopsis</taxon>
        <taxon>Romeriopsis navalis</taxon>
    </lineage>
</organism>
<evidence type="ECO:0000256" key="5">
    <source>
        <dbReference type="ARBA" id="ARBA00022982"/>
    </source>
</evidence>
<evidence type="ECO:0000256" key="6">
    <source>
        <dbReference type="ARBA" id="ARBA00023004"/>
    </source>
</evidence>
<keyword evidence="6" id="KW-0408">Iron</keyword>
<reference evidence="8" key="1">
    <citation type="submission" date="2020-10" db="EMBL/GenBank/DDBJ databases">
        <authorList>
            <person name="Castelo-Branco R."/>
            <person name="Eusebio N."/>
            <person name="Adriana R."/>
            <person name="Vieira A."/>
            <person name="Brugerolle De Fraissinette N."/>
            <person name="Rezende De Castro R."/>
            <person name="Schneider M.P."/>
            <person name="Vasconcelos V."/>
            <person name="Leao P.N."/>
        </authorList>
    </citation>
    <scope>NUCLEOTIDE SEQUENCE</scope>
    <source>
        <strain evidence="8">LEGE 11480</strain>
    </source>
</reference>
<evidence type="ECO:0000313" key="8">
    <source>
        <dbReference type="EMBL" id="MBE9032492.1"/>
    </source>
</evidence>
<dbReference type="Pfam" id="PF14537">
    <property type="entry name" value="Cytochrom_c3_2"/>
    <property type="match status" value="1"/>
</dbReference>
<keyword evidence="5" id="KW-0249">Electron transport</keyword>
<gene>
    <name evidence="8" type="ORF">IQ266_22395</name>
</gene>
<comment type="subcellular location">
    <subcellularLocation>
        <location evidence="1">Cell envelope</location>
    </subcellularLocation>
</comment>
<keyword evidence="2" id="KW-0813">Transport</keyword>
<name>A0A928Z5Y9_9CYAN</name>
<accession>A0A928Z5Y9</accession>